<gene>
    <name evidence="1" type="ORF">M0R45_009447</name>
</gene>
<organism evidence="1 2">
    <name type="scientific">Rubus argutus</name>
    <name type="common">Southern blackberry</name>
    <dbReference type="NCBI Taxonomy" id="59490"/>
    <lineage>
        <taxon>Eukaryota</taxon>
        <taxon>Viridiplantae</taxon>
        <taxon>Streptophyta</taxon>
        <taxon>Embryophyta</taxon>
        <taxon>Tracheophyta</taxon>
        <taxon>Spermatophyta</taxon>
        <taxon>Magnoliopsida</taxon>
        <taxon>eudicotyledons</taxon>
        <taxon>Gunneridae</taxon>
        <taxon>Pentapetalae</taxon>
        <taxon>rosids</taxon>
        <taxon>fabids</taxon>
        <taxon>Rosales</taxon>
        <taxon>Rosaceae</taxon>
        <taxon>Rosoideae</taxon>
        <taxon>Rosoideae incertae sedis</taxon>
        <taxon>Rubus</taxon>
    </lineage>
</organism>
<evidence type="ECO:0000313" key="1">
    <source>
        <dbReference type="EMBL" id="KAK9943854.1"/>
    </source>
</evidence>
<dbReference type="Proteomes" id="UP001457282">
    <property type="component" value="Unassembled WGS sequence"/>
</dbReference>
<name>A0AAW1Y4G4_RUBAR</name>
<dbReference type="SUPFAM" id="SSF48371">
    <property type="entry name" value="ARM repeat"/>
    <property type="match status" value="1"/>
</dbReference>
<proteinExistence type="predicted"/>
<protein>
    <submittedName>
        <fullName evidence="1">Uncharacterized protein</fullName>
    </submittedName>
</protein>
<dbReference type="PANTHER" id="PTHR34065:SF1">
    <property type="entry name" value="CELL DIVISION CONTROL PROTEIN 14"/>
    <property type="match status" value="1"/>
</dbReference>
<keyword evidence="2" id="KW-1185">Reference proteome</keyword>
<reference evidence="1 2" key="1">
    <citation type="journal article" date="2023" name="G3 (Bethesda)">
        <title>A chromosome-length genome assembly and annotation of blackberry (Rubus argutus, cv. 'Hillquist').</title>
        <authorList>
            <person name="Bruna T."/>
            <person name="Aryal R."/>
            <person name="Dudchenko O."/>
            <person name="Sargent D.J."/>
            <person name="Mead D."/>
            <person name="Buti M."/>
            <person name="Cavallini A."/>
            <person name="Hytonen T."/>
            <person name="Andres J."/>
            <person name="Pham M."/>
            <person name="Weisz D."/>
            <person name="Mascagni F."/>
            <person name="Usai G."/>
            <person name="Natali L."/>
            <person name="Bassil N."/>
            <person name="Fernandez G.E."/>
            <person name="Lomsadze A."/>
            <person name="Armour M."/>
            <person name="Olukolu B."/>
            <person name="Poorten T."/>
            <person name="Britton C."/>
            <person name="Davik J."/>
            <person name="Ashrafi H."/>
            <person name="Aiden E.L."/>
            <person name="Borodovsky M."/>
            <person name="Worthington M."/>
        </authorList>
    </citation>
    <scope>NUCLEOTIDE SEQUENCE [LARGE SCALE GENOMIC DNA]</scope>
    <source>
        <strain evidence="1">PI 553951</strain>
    </source>
</reference>
<sequence>MREDSEDERSRAFAVCRRYFLNVNVNSPATAVGDLVNSLITQRVYREVTLALRSGLRDVCAEFSFLRVRGPSLAPQFLRSVAESDSTINLFSQAQSIPELQVVPVLFQHSLKEAEDEIVSLALRVLEGCCLLHRDSAVLAHQHKAIQVLMNILPTRGVVEQGVCLDALTAIMLDSSANQMVCSASLTLSALNSIEEVAELIRDKQVDENLRLKGGEFCCCSVGHVNGRDRPPQFGSTLDPEQRLTALHIQARRVLESLDLY</sequence>
<dbReference type="PANTHER" id="PTHR34065">
    <property type="entry name" value="CELL DIVISION CONTROL PROTEIN 14"/>
    <property type="match status" value="1"/>
</dbReference>
<accession>A0AAW1Y4G4</accession>
<evidence type="ECO:0000313" key="2">
    <source>
        <dbReference type="Proteomes" id="UP001457282"/>
    </source>
</evidence>
<dbReference type="InterPro" id="IPR012535">
    <property type="entry name" value="Cell_div_Cdc14"/>
</dbReference>
<dbReference type="InterPro" id="IPR016024">
    <property type="entry name" value="ARM-type_fold"/>
</dbReference>
<comment type="caution">
    <text evidence="1">The sequence shown here is derived from an EMBL/GenBank/DDBJ whole genome shotgun (WGS) entry which is preliminary data.</text>
</comment>
<dbReference type="AlphaFoldDB" id="A0AAW1Y4G4"/>
<dbReference type="EMBL" id="JBEDUW010000002">
    <property type="protein sequence ID" value="KAK9943854.1"/>
    <property type="molecule type" value="Genomic_DNA"/>
</dbReference>